<dbReference type="Gene3D" id="1.10.510.10">
    <property type="entry name" value="Transferase(Phosphotransferase) domain 1"/>
    <property type="match status" value="1"/>
</dbReference>
<feature type="non-terminal residue" evidence="7">
    <location>
        <position position="1"/>
    </location>
</feature>
<dbReference type="EMBL" id="BARS01015482">
    <property type="protein sequence ID" value="GAF90962.1"/>
    <property type="molecule type" value="Genomic_DNA"/>
</dbReference>
<evidence type="ECO:0000256" key="2">
    <source>
        <dbReference type="ARBA" id="ARBA00022741"/>
    </source>
</evidence>
<feature type="domain" description="Protein kinase" evidence="6">
    <location>
        <begin position="136"/>
        <end position="285"/>
    </location>
</feature>
<dbReference type="Pfam" id="PF00069">
    <property type="entry name" value="Pkinase"/>
    <property type="match status" value="1"/>
</dbReference>
<dbReference type="GO" id="GO:0005524">
    <property type="term" value="F:ATP binding"/>
    <property type="evidence" value="ECO:0007669"/>
    <property type="project" value="UniProtKB-KW"/>
</dbReference>
<dbReference type="CDD" id="cd14014">
    <property type="entry name" value="STKc_PknB_like"/>
    <property type="match status" value="1"/>
</dbReference>
<accession>X0TS29</accession>
<dbReference type="PANTHER" id="PTHR43289:SF6">
    <property type="entry name" value="SERINE_THREONINE-PROTEIN KINASE NEKL-3"/>
    <property type="match status" value="1"/>
</dbReference>
<dbReference type="AlphaFoldDB" id="X0TS29"/>
<dbReference type="SUPFAM" id="SSF56112">
    <property type="entry name" value="Protein kinase-like (PK-like)"/>
    <property type="match status" value="1"/>
</dbReference>
<keyword evidence="3" id="KW-0418">Kinase</keyword>
<evidence type="ECO:0000256" key="4">
    <source>
        <dbReference type="ARBA" id="ARBA00022840"/>
    </source>
</evidence>
<keyword evidence="4" id="KW-0067">ATP-binding</keyword>
<dbReference type="PROSITE" id="PS00108">
    <property type="entry name" value="PROTEIN_KINASE_ST"/>
    <property type="match status" value="1"/>
</dbReference>
<dbReference type="GO" id="GO:0004674">
    <property type="term" value="F:protein serine/threonine kinase activity"/>
    <property type="evidence" value="ECO:0007669"/>
    <property type="project" value="TreeGrafter"/>
</dbReference>
<protein>
    <recommendedName>
        <fullName evidence="6">Protein kinase domain-containing protein</fullName>
    </recommendedName>
</protein>
<dbReference type="PROSITE" id="PS50011">
    <property type="entry name" value="PROTEIN_KINASE_DOM"/>
    <property type="match status" value="1"/>
</dbReference>
<keyword evidence="5" id="KW-1133">Transmembrane helix</keyword>
<organism evidence="7">
    <name type="scientific">marine sediment metagenome</name>
    <dbReference type="NCBI Taxonomy" id="412755"/>
    <lineage>
        <taxon>unclassified sequences</taxon>
        <taxon>metagenomes</taxon>
        <taxon>ecological metagenomes</taxon>
    </lineage>
</organism>
<keyword evidence="5" id="KW-0812">Transmembrane</keyword>
<dbReference type="InterPro" id="IPR011009">
    <property type="entry name" value="Kinase-like_dom_sf"/>
</dbReference>
<gene>
    <name evidence="7" type="ORF">S01H1_25613</name>
</gene>
<comment type="caution">
    <text evidence="7">The sequence shown here is derived from an EMBL/GenBank/DDBJ whole genome shotgun (WGS) entry which is preliminary data.</text>
</comment>
<evidence type="ECO:0000256" key="1">
    <source>
        <dbReference type="ARBA" id="ARBA00022679"/>
    </source>
</evidence>
<dbReference type="InterPro" id="IPR000719">
    <property type="entry name" value="Prot_kinase_dom"/>
</dbReference>
<proteinExistence type="predicted"/>
<feature type="transmembrane region" description="Helical" evidence="5">
    <location>
        <begin position="30"/>
        <end position="51"/>
    </location>
</feature>
<reference evidence="7" key="1">
    <citation type="journal article" date="2014" name="Front. Microbiol.">
        <title>High frequency of phylogenetically diverse reductive dehalogenase-homologous genes in deep subseafloor sedimentary metagenomes.</title>
        <authorList>
            <person name="Kawai M."/>
            <person name="Futagami T."/>
            <person name="Toyoda A."/>
            <person name="Takaki Y."/>
            <person name="Nishi S."/>
            <person name="Hori S."/>
            <person name="Arai W."/>
            <person name="Tsubouchi T."/>
            <person name="Morono Y."/>
            <person name="Uchiyama I."/>
            <person name="Ito T."/>
            <person name="Fujiyama A."/>
            <person name="Inagaki F."/>
            <person name="Takami H."/>
        </authorList>
    </citation>
    <scope>NUCLEOTIDE SEQUENCE</scope>
    <source>
        <strain evidence="7">Expedition CK06-06</strain>
    </source>
</reference>
<dbReference type="InterPro" id="IPR017441">
    <property type="entry name" value="Protein_kinase_ATP_BS"/>
</dbReference>
<evidence type="ECO:0000256" key="3">
    <source>
        <dbReference type="ARBA" id="ARBA00022777"/>
    </source>
</evidence>
<keyword evidence="1" id="KW-0808">Transferase</keyword>
<feature type="transmembrane region" description="Helical" evidence="5">
    <location>
        <begin position="57"/>
        <end position="84"/>
    </location>
</feature>
<sequence length="285" mass="31125">LYQLVTLAQGLASVYIFVQAARHKQNGANVVLIGVVLFVVTGCNDIISTLVPGWPMVFHLGMVLMLFSQAALLSIRFSGAFFAVEALSGELQRANVELNGQVQARSRQLFTALSTAGLVTGEIERFEPGETIRDRYTVREIIGEGGMGLVYQADRIPDDRKVAIKFPKAVGGASRARLAREAMVAAQIDHPNIVGILDVDLTDAGLLYVVFEHVDGPTIADMKPQFGDLDWAIPVLIQICQGLVVLHENGIIHRDLKPSNVMLARQSNEREPLAKITDFGLSRPR</sequence>
<dbReference type="PROSITE" id="PS00107">
    <property type="entry name" value="PROTEIN_KINASE_ATP"/>
    <property type="match status" value="1"/>
</dbReference>
<dbReference type="SMART" id="SM00220">
    <property type="entry name" value="S_TKc"/>
    <property type="match status" value="1"/>
</dbReference>
<feature type="non-terminal residue" evidence="7">
    <location>
        <position position="285"/>
    </location>
</feature>
<name>X0TS29_9ZZZZ</name>
<dbReference type="InterPro" id="IPR008271">
    <property type="entry name" value="Ser/Thr_kinase_AS"/>
</dbReference>
<evidence type="ECO:0000256" key="5">
    <source>
        <dbReference type="SAM" id="Phobius"/>
    </source>
</evidence>
<dbReference type="Gene3D" id="3.30.200.20">
    <property type="entry name" value="Phosphorylase Kinase, domain 1"/>
    <property type="match status" value="1"/>
</dbReference>
<evidence type="ECO:0000259" key="6">
    <source>
        <dbReference type="PROSITE" id="PS50011"/>
    </source>
</evidence>
<dbReference type="PANTHER" id="PTHR43289">
    <property type="entry name" value="MITOGEN-ACTIVATED PROTEIN KINASE KINASE KINASE 20-RELATED"/>
    <property type="match status" value="1"/>
</dbReference>
<evidence type="ECO:0000313" key="7">
    <source>
        <dbReference type="EMBL" id="GAF90962.1"/>
    </source>
</evidence>
<keyword evidence="2" id="KW-0547">Nucleotide-binding</keyword>
<keyword evidence="5" id="KW-0472">Membrane</keyword>